<dbReference type="EMBL" id="CP042806">
    <property type="protein sequence ID" value="QEE27999.1"/>
    <property type="molecule type" value="Genomic_DNA"/>
</dbReference>
<evidence type="ECO:0000313" key="1">
    <source>
        <dbReference type="EMBL" id="QEE27999.1"/>
    </source>
</evidence>
<organism evidence="1 2">
    <name type="scientific">Terriglobus albidus</name>
    <dbReference type="NCBI Taxonomy" id="1592106"/>
    <lineage>
        <taxon>Bacteria</taxon>
        <taxon>Pseudomonadati</taxon>
        <taxon>Acidobacteriota</taxon>
        <taxon>Terriglobia</taxon>
        <taxon>Terriglobales</taxon>
        <taxon>Acidobacteriaceae</taxon>
        <taxon>Terriglobus</taxon>
    </lineage>
</organism>
<dbReference type="RefSeq" id="WP_147647189.1">
    <property type="nucleotide sequence ID" value="NZ_CP042806.1"/>
</dbReference>
<dbReference type="KEGG" id="talb:FTW19_08320"/>
<protein>
    <submittedName>
        <fullName evidence="1">Uncharacterized protein</fullName>
    </submittedName>
</protein>
<sequence length="290" mass="31244">MANTNQAAAALLSQFDSVFYVKASLLGDSGDYKGLPGGISGTLRIPYGDLLGGLNVLGQQTSVEIFNDADAVLVGAKDFRPPAGLGGVQSQFCYVVLLRKRSVLDLGTLAKKPGPISSAGGATWKWLAKPTEGRHEPQAFYATQIAHSYLLISNDMGSLQSMAGRLSSANHSAPTLPEVSDWERLSQHDVWGYRHYQQVDIKYRDAAGMTDVTPAAQALSFFVDPEKKVGVLRLFASDDSTAKKLNSAAKLPSLRPGNQGVWEVNIPLDSEASSEQMLATMWLYGFGLYL</sequence>
<gene>
    <name evidence="1" type="ORF">FTW19_08320</name>
</gene>
<name>A0A5B9E8A2_9BACT</name>
<reference evidence="1 2" key="1">
    <citation type="submission" date="2019-08" db="EMBL/GenBank/DDBJ databases">
        <title>Complete genome sequence of Terriglobus albidus strain ORNL.</title>
        <authorList>
            <person name="Podar M."/>
        </authorList>
    </citation>
    <scope>NUCLEOTIDE SEQUENCE [LARGE SCALE GENOMIC DNA]</scope>
    <source>
        <strain evidence="1 2">ORNL</strain>
    </source>
</reference>
<dbReference type="Proteomes" id="UP000321820">
    <property type="component" value="Chromosome"/>
</dbReference>
<keyword evidence="2" id="KW-1185">Reference proteome</keyword>
<accession>A0A5B9E8A2</accession>
<evidence type="ECO:0000313" key="2">
    <source>
        <dbReference type="Proteomes" id="UP000321820"/>
    </source>
</evidence>
<proteinExistence type="predicted"/>
<dbReference type="AlphaFoldDB" id="A0A5B9E8A2"/>